<dbReference type="AlphaFoldDB" id="C3XXY0"/>
<comment type="similarity">
    <text evidence="1">Belongs to the NXPE family.</text>
</comment>
<feature type="domain" description="NXPE C-terminal" evidence="2">
    <location>
        <begin position="233"/>
        <end position="455"/>
    </location>
</feature>
<evidence type="ECO:0000313" key="3">
    <source>
        <dbReference type="EMBL" id="EEN67034.1"/>
    </source>
</evidence>
<evidence type="ECO:0000259" key="2">
    <source>
        <dbReference type="Pfam" id="PF24536"/>
    </source>
</evidence>
<dbReference type="InParanoid" id="C3XXY0"/>
<dbReference type="Pfam" id="PF24536">
    <property type="entry name" value="NXPE4_C"/>
    <property type="match status" value="1"/>
</dbReference>
<dbReference type="InterPro" id="IPR013783">
    <property type="entry name" value="Ig-like_fold"/>
</dbReference>
<dbReference type="PANTHER" id="PTHR16165">
    <property type="entry name" value="NXPE FAMILY MEMBER"/>
    <property type="match status" value="1"/>
</dbReference>
<dbReference type="InterPro" id="IPR057106">
    <property type="entry name" value="NXPE4_C"/>
</dbReference>
<dbReference type="Gene3D" id="2.60.40.10">
    <property type="entry name" value="Immunoglobulins"/>
    <property type="match status" value="1"/>
</dbReference>
<dbReference type="EMBL" id="GG666472">
    <property type="protein sequence ID" value="EEN67034.1"/>
    <property type="molecule type" value="Genomic_DNA"/>
</dbReference>
<gene>
    <name evidence="3" type="ORF">BRAFLDRAFT_233553</name>
</gene>
<reference evidence="3" key="1">
    <citation type="journal article" date="2008" name="Nature">
        <title>The amphioxus genome and the evolution of the chordate karyotype.</title>
        <authorList>
            <consortium name="US DOE Joint Genome Institute (JGI-PGF)"/>
            <person name="Putnam N.H."/>
            <person name="Butts T."/>
            <person name="Ferrier D.E.K."/>
            <person name="Furlong R.F."/>
            <person name="Hellsten U."/>
            <person name="Kawashima T."/>
            <person name="Robinson-Rechavi M."/>
            <person name="Shoguchi E."/>
            <person name="Terry A."/>
            <person name="Yu J.-K."/>
            <person name="Benito-Gutierrez E.L."/>
            <person name="Dubchak I."/>
            <person name="Garcia-Fernandez J."/>
            <person name="Gibson-Brown J.J."/>
            <person name="Grigoriev I.V."/>
            <person name="Horton A.C."/>
            <person name="de Jong P.J."/>
            <person name="Jurka J."/>
            <person name="Kapitonov V.V."/>
            <person name="Kohara Y."/>
            <person name="Kuroki Y."/>
            <person name="Lindquist E."/>
            <person name="Lucas S."/>
            <person name="Osoegawa K."/>
            <person name="Pennacchio L.A."/>
            <person name="Salamov A.A."/>
            <person name="Satou Y."/>
            <person name="Sauka-Spengler T."/>
            <person name="Schmutz J."/>
            <person name="Shin-I T."/>
            <person name="Toyoda A."/>
            <person name="Bronner-Fraser M."/>
            <person name="Fujiyama A."/>
            <person name="Holland L.Z."/>
            <person name="Holland P.W.H."/>
            <person name="Satoh N."/>
            <person name="Rokhsar D.S."/>
        </authorList>
    </citation>
    <scope>NUCLEOTIDE SEQUENCE [LARGE SCALE GENOMIC DNA]</scope>
    <source>
        <strain evidence="3">S238N-H82</strain>
        <tissue evidence="3">Testes</tissue>
    </source>
</reference>
<organism>
    <name type="scientific">Branchiostoma floridae</name>
    <name type="common">Florida lancelet</name>
    <name type="synonym">Amphioxus</name>
    <dbReference type="NCBI Taxonomy" id="7739"/>
    <lineage>
        <taxon>Eukaryota</taxon>
        <taxon>Metazoa</taxon>
        <taxon>Chordata</taxon>
        <taxon>Cephalochordata</taxon>
        <taxon>Leptocardii</taxon>
        <taxon>Amphioxiformes</taxon>
        <taxon>Branchiostomatidae</taxon>
        <taxon>Branchiostoma</taxon>
    </lineage>
</organism>
<dbReference type="SUPFAM" id="SSF81296">
    <property type="entry name" value="E set domains"/>
    <property type="match status" value="1"/>
</dbReference>
<name>C3XXY0_BRAFL</name>
<dbReference type="PANTHER" id="PTHR16165:SF5">
    <property type="entry name" value="NXPE FAMILY MEMBER 3"/>
    <property type="match status" value="1"/>
</dbReference>
<dbReference type="InterPro" id="IPR014756">
    <property type="entry name" value="Ig_E-set"/>
</dbReference>
<dbReference type="SUPFAM" id="SSF52266">
    <property type="entry name" value="SGNH hydrolase"/>
    <property type="match status" value="1"/>
</dbReference>
<dbReference type="eggNOG" id="ENOG502QUD6">
    <property type="taxonomic scope" value="Eukaryota"/>
</dbReference>
<protein>
    <recommendedName>
        <fullName evidence="2">NXPE C-terminal domain-containing protein</fullName>
    </recommendedName>
</protein>
<dbReference type="Pfam" id="PF06312">
    <property type="entry name" value="Neurexophilin"/>
    <property type="match status" value="1"/>
</dbReference>
<dbReference type="InterPro" id="IPR026845">
    <property type="entry name" value="NXPH/NXPE"/>
</dbReference>
<accession>C3XXY0</accession>
<sequence>MTYAQQLRFFLEPGGNFSVGDILRIVISAKDKEGNVITNIGDHFRASIFNLKTKCGAVGIITDHQNGTYTATFRLLWEGQVNILVKLVHPRQAIDVIERTVREHPVDKIMFVKRYLIGEAKIDTKCNADPAVLNSTAPVCDYSDPHAGARWYCEKAANISCNTSGYHGRLSTIASVKLMKNGEEKLFGRYVKTLCNHLTPSFQPGLDPLANRPRCMPGLPTPKISGFYHGGVWNSLACHNRHFSNQSEWRTCLTGKTLHFMGDSTLRQWHEHFVKILKLTDSTLTDAIHQTGPLLARDTVNNITVKDRSHGPPLRCAWTRTFHLQYIANVIDEIEGGPNDVVGFTLWAHFTSYAVDIYRERMEAIRAAIQRLHQRSPETLVVIKSANTRMGNELIAGDWLAHQLDLLMREIFKGINVVLVDAWEMTTAQQWHADTIHPASDIIIQELEYLCSFICPI</sequence>
<proteinExistence type="inferred from homology"/>
<evidence type="ECO:0000256" key="1">
    <source>
        <dbReference type="ARBA" id="ARBA00005431"/>
    </source>
</evidence>